<evidence type="ECO:0000313" key="13">
    <source>
        <dbReference type="Proteomes" id="UP000887563"/>
    </source>
</evidence>
<keyword evidence="3 9" id="KW-0812">Transmembrane</keyword>
<dbReference type="WBParaSite" id="Minc3s00153g06224">
    <property type="protein sequence ID" value="Minc3s00153g06224"/>
    <property type="gene ID" value="Minc3s00153g06224"/>
</dbReference>
<dbReference type="PROSITE" id="PS00237">
    <property type="entry name" value="G_PROTEIN_RECEP_F1_1"/>
    <property type="match status" value="1"/>
</dbReference>
<dbReference type="AlphaFoldDB" id="A0A914KX42"/>
<evidence type="ECO:0000256" key="7">
    <source>
        <dbReference type="ARBA" id="ARBA00023170"/>
    </source>
</evidence>
<feature type="transmembrane region" description="Helical" evidence="11">
    <location>
        <begin position="610"/>
        <end position="632"/>
    </location>
</feature>
<feature type="compositionally biased region" description="Basic and acidic residues" evidence="10">
    <location>
        <begin position="402"/>
        <end position="413"/>
    </location>
</feature>
<evidence type="ECO:0000313" key="14">
    <source>
        <dbReference type="WBParaSite" id="Minc3s00153g06224"/>
    </source>
</evidence>
<keyword evidence="13" id="KW-1185">Reference proteome</keyword>
<dbReference type="Gene3D" id="1.20.1070.10">
    <property type="entry name" value="Rhodopsin 7-helix transmembrane proteins"/>
    <property type="match status" value="2"/>
</dbReference>
<feature type="region of interest" description="Disordered" evidence="10">
    <location>
        <begin position="333"/>
        <end position="352"/>
    </location>
</feature>
<dbReference type="InterPro" id="IPR000276">
    <property type="entry name" value="GPCR_Rhodpsn"/>
</dbReference>
<feature type="transmembrane region" description="Helical" evidence="11">
    <location>
        <begin position="154"/>
        <end position="176"/>
    </location>
</feature>
<evidence type="ECO:0000256" key="4">
    <source>
        <dbReference type="ARBA" id="ARBA00022989"/>
    </source>
</evidence>
<keyword evidence="5 9" id="KW-0297">G-protein coupled receptor</keyword>
<feature type="domain" description="G-protein coupled receptors family 1 profile" evidence="12">
    <location>
        <begin position="54"/>
        <end position="663"/>
    </location>
</feature>
<feature type="transmembrane region" description="Helical" evidence="11">
    <location>
        <begin position="112"/>
        <end position="133"/>
    </location>
</feature>
<evidence type="ECO:0000256" key="6">
    <source>
        <dbReference type="ARBA" id="ARBA00023136"/>
    </source>
</evidence>
<evidence type="ECO:0000256" key="8">
    <source>
        <dbReference type="ARBA" id="ARBA00023224"/>
    </source>
</evidence>
<protein>
    <submittedName>
        <fullName evidence="14">G-protein coupled receptors family 1 profile domain-containing protein</fullName>
    </submittedName>
</protein>
<evidence type="ECO:0000256" key="2">
    <source>
        <dbReference type="ARBA" id="ARBA00022475"/>
    </source>
</evidence>
<evidence type="ECO:0000256" key="11">
    <source>
        <dbReference type="SAM" id="Phobius"/>
    </source>
</evidence>
<proteinExistence type="inferred from homology"/>
<dbReference type="SUPFAM" id="SSF81321">
    <property type="entry name" value="Family A G protein-coupled receptor-like"/>
    <property type="match status" value="1"/>
</dbReference>
<feature type="compositionally biased region" description="Polar residues" evidence="10">
    <location>
        <begin position="514"/>
        <end position="528"/>
    </location>
</feature>
<keyword evidence="7 9" id="KW-0675">Receptor</keyword>
<evidence type="ECO:0000259" key="12">
    <source>
        <dbReference type="PROSITE" id="PS50262"/>
    </source>
</evidence>
<dbReference type="PANTHER" id="PTHR24248">
    <property type="entry name" value="ADRENERGIC RECEPTOR-RELATED G-PROTEIN COUPLED RECEPTOR"/>
    <property type="match status" value="1"/>
</dbReference>
<feature type="compositionally biased region" description="Polar residues" evidence="10">
    <location>
        <begin position="431"/>
        <end position="457"/>
    </location>
</feature>
<keyword evidence="8 9" id="KW-0807">Transducer</keyword>
<dbReference type="Pfam" id="PF00001">
    <property type="entry name" value="7tm_1"/>
    <property type="match status" value="2"/>
</dbReference>
<dbReference type="PRINTS" id="PR00237">
    <property type="entry name" value="GPCRRHODOPSN"/>
</dbReference>
<feature type="transmembrane region" description="Helical" evidence="11">
    <location>
        <begin position="75"/>
        <end position="100"/>
    </location>
</feature>
<dbReference type="CDD" id="cd14967">
    <property type="entry name" value="7tmA_amine_R-like"/>
    <property type="match status" value="1"/>
</dbReference>
<keyword evidence="4 11" id="KW-1133">Transmembrane helix</keyword>
<evidence type="ECO:0000256" key="5">
    <source>
        <dbReference type="ARBA" id="ARBA00023040"/>
    </source>
</evidence>
<dbReference type="PANTHER" id="PTHR24248:SF151">
    <property type="entry name" value="TYRAMINE RECEPTOR TYRA-2"/>
    <property type="match status" value="1"/>
</dbReference>
<dbReference type="FunFam" id="1.20.1070.10:FF:000248">
    <property type="entry name" value="5-hydroxytryptamine receptor 1A-beta"/>
    <property type="match status" value="1"/>
</dbReference>
<comment type="subcellular location">
    <subcellularLocation>
        <location evidence="1">Cell membrane</location>
        <topology evidence="1">Multi-pass membrane protein</topology>
    </subcellularLocation>
</comment>
<feature type="region of interest" description="Disordered" evidence="10">
    <location>
        <begin position="394"/>
        <end position="477"/>
    </location>
</feature>
<organism evidence="13 14">
    <name type="scientific">Meloidogyne incognita</name>
    <name type="common">Southern root-knot nematode worm</name>
    <name type="synonym">Oxyuris incognita</name>
    <dbReference type="NCBI Taxonomy" id="6306"/>
    <lineage>
        <taxon>Eukaryota</taxon>
        <taxon>Metazoa</taxon>
        <taxon>Ecdysozoa</taxon>
        <taxon>Nematoda</taxon>
        <taxon>Chromadorea</taxon>
        <taxon>Rhabditida</taxon>
        <taxon>Tylenchina</taxon>
        <taxon>Tylenchomorpha</taxon>
        <taxon>Tylenchoidea</taxon>
        <taxon>Meloidogynidae</taxon>
        <taxon>Meloidogyninae</taxon>
        <taxon>Meloidogyne</taxon>
        <taxon>Meloidogyne incognita group</taxon>
    </lineage>
</organism>
<keyword evidence="6 11" id="KW-0472">Membrane</keyword>
<dbReference type="InterPro" id="IPR017452">
    <property type="entry name" value="GPCR_Rhodpsn_7TM"/>
</dbReference>
<accession>A0A914KX42</accession>
<evidence type="ECO:0000256" key="3">
    <source>
        <dbReference type="ARBA" id="ARBA00022692"/>
    </source>
</evidence>
<reference evidence="14" key="1">
    <citation type="submission" date="2022-11" db="UniProtKB">
        <authorList>
            <consortium name="WormBaseParasite"/>
        </authorList>
    </citation>
    <scope>IDENTIFICATION</scope>
</reference>
<sequence length="702" mass="79779">MVQLPLNIIATGNDFIGDNLNNNSLKFISSQKFLLADILKASALFLLVLWTILANFLVFIVLYKNPRLQTVPNLLVGNLALSDFCLALIVLPLSSVYACAGEWLFNDTLCQIFVSADILCSTASIWNLSIVGLDRYWAITSPVAYLNKRNKKTACIMIVTVWSFSALISLAPLLGWKQVAEHGNLVELNGTWQCERRKYPLFLFSFPLTDYTVEPPYTIPPILEPSGGRNCLGYTPDLRYTSLYVKNFKPRRCSLQRGTFLDLPSYTVYSATGSFFIPTLLMFFVYFKIYQAFAKHRARQIYRQKLAVSSRVIRRHIESTILHEISHILPTSDEFAKDADEDEDDEEEVVDRPPYFEDEECVCRNLNENDTRRAHSTTAAPVLPLQHSIIYEEEEDVSIEDSPEKSEKSDKSADSSNNEEPVRKEKECSNIKESSPSNAILSRINGQTKTGSPQTPKVTFKHPNDIPEDEEDAPVTPTTAKRKMLLQSKKQWKSFGYVENSIGKQNSIEEEDSSSQTKISPTQKQPNNIIKALIKKRNSEGTTEDLNNPLKIQQMILKNKNGRIGGNSTAMPTYEKVRRHKRRKELNLRKSLQTRPRTISAAKERRGVRVLGIILGCFTLCWTPFFVMYVFVQFCAYCSVNPHIEMFITWLGYSNSAMNPIIYTVFNRDYQVALKRIFLGRRSGGGSSGIRSTLQRPICPIR</sequence>
<dbReference type="GO" id="GO:0004930">
    <property type="term" value="F:G protein-coupled receptor activity"/>
    <property type="evidence" value="ECO:0007669"/>
    <property type="project" value="UniProtKB-KW"/>
</dbReference>
<dbReference type="GO" id="GO:0005886">
    <property type="term" value="C:plasma membrane"/>
    <property type="evidence" value="ECO:0007669"/>
    <property type="project" value="UniProtKB-SubCell"/>
</dbReference>
<feature type="compositionally biased region" description="Basic and acidic residues" evidence="10">
    <location>
        <begin position="420"/>
        <end position="430"/>
    </location>
</feature>
<evidence type="ECO:0000256" key="1">
    <source>
        <dbReference type="ARBA" id="ARBA00004651"/>
    </source>
</evidence>
<comment type="similarity">
    <text evidence="9">Belongs to the G-protein coupled receptor 1 family.</text>
</comment>
<feature type="transmembrane region" description="Helical" evidence="11">
    <location>
        <begin position="266"/>
        <end position="287"/>
    </location>
</feature>
<keyword evidence="2" id="KW-1003">Cell membrane</keyword>
<feature type="region of interest" description="Disordered" evidence="10">
    <location>
        <begin position="506"/>
        <end position="528"/>
    </location>
</feature>
<feature type="transmembrane region" description="Helical" evidence="11">
    <location>
        <begin position="43"/>
        <end position="63"/>
    </location>
</feature>
<evidence type="ECO:0000256" key="9">
    <source>
        <dbReference type="RuleBase" id="RU000688"/>
    </source>
</evidence>
<feature type="compositionally biased region" description="Acidic residues" evidence="10">
    <location>
        <begin position="339"/>
        <end position="349"/>
    </location>
</feature>
<evidence type="ECO:0000256" key="10">
    <source>
        <dbReference type="SAM" id="MobiDB-lite"/>
    </source>
</evidence>
<name>A0A914KX42_MELIC</name>
<dbReference type="PROSITE" id="PS50262">
    <property type="entry name" value="G_PROTEIN_RECEP_F1_2"/>
    <property type="match status" value="1"/>
</dbReference>
<dbReference type="Proteomes" id="UP000887563">
    <property type="component" value="Unplaced"/>
</dbReference>